<evidence type="ECO:0000256" key="6">
    <source>
        <dbReference type="PIRSR" id="PIRSR002417-50"/>
    </source>
</evidence>
<evidence type="ECO:0000256" key="7">
    <source>
        <dbReference type="RuleBase" id="RU369039"/>
    </source>
</evidence>
<dbReference type="SUPFAM" id="SSF55394">
    <property type="entry name" value="Bactericidal permeability-increasing protein, BPI"/>
    <property type="match status" value="2"/>
</dbReference>
<evidence type="ECO:0000259" key="9">
    <source>
        <dbReference type="SMART" id="SM00328"/>
    </source>
</evidence>
<dbReference type="GO" id="GO:0008289">
    <property type="term" value="F:lipid binding"/>
    <property type="evidence" value="ECO:0007669"/>
    <property type="project" value="InterPro"/>
</dbReference>
<dbReference type="SMART" id="SM00328">
    <property type="entry name" value="BPI1"/>
    <property type="match status" value="1"/>
</dbReference>
<comment type="function">
    <text evidence="7">The cytotoxic action of BPI is limited to many species of Gram-negative bacteria; this specificity may be explained by a strong affinity of the very basic N-terminal half for the negatively charged lipopolysaccharides that are unique to the Gram-negative bacterial outer envelope.</text>
</comment>
<evidence type="ECO:0000256" key="5">
    <source>
        <dbReference type="ARBA" id="ARBA00023180"/>
    </source>
</evidence>
<evidence type="ECO:0000256" key="1">
    <source>
        <dbReference type="ARBA" id="ARBA00004613"/>
    </source>
</evidence>
<dbReference type="Gene3D" id="3.15.20.10">
    <property type="entry name" value="Bactericidal permeability-increasing protein, domain 2"/>
    <property type="match status" value="1"/>
</dbReference>
<reference evidence="11 12" key="1">
    <citation type="journal article" date="2023" name="Genes (Basel)">
        <title>Chromosome-Level Genome Assembly and Circadian Gene Repertoire of the Patagonia Blennie Eleginops maclovinus-The Closest Ancestral Proxy of Antarctic Cryonotothenioids.</title>
        <authorList>
            <person name="Cheng C.C."/>
            <person name="Rivera-Colon A.G."/>
            <person name="Minhas B.F."/>
            <person name="Wilson L."/>
            <person name="Rayamajhi N."/>
            <person name="Vargas-Chacoff L."/>
            <person name="Catchen J.M."/>
        </authorList>
    </citation>
    <scope>NUCLEOTIDE SEQUENCE [LARGE SCALE GENOMIC DNA]</scope>
    <source>
        <strain evidence="11">JMC-PN-2008</strain>
    </source>
</reference>
<dbReference type="Pfam" id="PF01273">
    <property type="entry name" value="LBP_BPI_CETP"/>
    <property type="match status" value="1"/>
</dbReference>
<comment type="domain">
    <text evidence="7">The N- and C-terminal barrels adopt an identical fold despite having only 13% of conserved residues.</text>
</comment>
<evidence type="ECO:0000256" key="4">
    <source>
        <dbReference type="ARBA" id="ARBA00023157"/>
    </source>
</evidence>
<accession>A0AAN8AQD2</accession>
<comment type="subcellular location">
    <subcellularLocation>
        <location evidence="1 7">Secreted</location>
    </subcellularLocation>
</comment>
<feature type="domain" description="Lipid-binding serum glycoprotein N-terminal" evidence="9">
    <location>
        <begin position="26"/>
        <end position="243"/>
    </location>
</feature>
<keyword evidence="7" id="KW-0399">Innate immunity</keyword>
<evidence type="ECO:0000256" key="3">
    <source>
        <dbReference type="ARBA" id="ARBA00022525"/>
    </source>
</evidence>
<dbReference type="GO" id="GO:0050829">
    <property type="term" value="P:defense response to Gram-negative bacterium"/>
    <property type="evidence" value="ECO:0007669"/>
    <property type="project" value="UniProtKB-UniRule"/>
</dbReference>
<dbReference type="Proteomes" id="UP001346869">
    <property type="component" value="Unassembled WGS sequence"/>
</dbReference>
<evidence type="ECO:0000256" key="2">
    <source>
        <dbReference type="ARBA" id="ARBA00007292"/>
    </source>
</evidence>
<keyword evidence="7 8" id="KW-0732">Signal</keyword>
<evidence type="ECO:0000256" key="8">
    <source>
        <dbReference type="SAM" id="SignalP"/>
    </source>
</evidence>
<comment type="subunit">
    <text evidence="7">Monomer. Homodimer; disulfide-linked.</text>
</comment>
<evidence type="ECO:0000259" key="10">
    <source>
        <dbReference type="SMART" id="SM00329"/>
    </source>
</evidence>
<keyword evidence="7" id="KW-0044">Antibiotic</keyword>
<keyword evidence="7" id="KW-0929">Antimicrobial</keyword>
<dbReference type="InterPro" id="IPR001124">
    <property type="entry name" value="Lipid-bd_serum_glycop_C"/>
</dbReference>
<dbReference type="Gene3D" id="3.15.10.10">
    <property type="entry name" value="Bactericidal permeability-increasing protein, domain 1"/>
    <property type="match status" value="1"/>
</dbReference>
<evidence type="ECO:0000313" key="12">
    <source>
        <dbReference type="Proteomes" id="UP001346869"/>
    </source>
</evidence>
<protein>
    <recommendedName>
        <fullName evidence="7">Bactericidal permeability-increasing protein</fullName>
        <shortName evidence="7">BPI</shortName>
    </recommendedName>
</protein>
<comment type="domain">
    <text evidence="7">The N-terminal region may be exposed to the interior of the granule, whereas the C-terminal portion may be embedded in the membrane. During phagocytosis and degranulation, proteases may be released and activated and cleave BPI at the junction of the N- and C-terminal portions of the molecule, providing controlled release of the N-terminal antibacterial fragment when bacteria are ingested.</text>
</comment>
<comment type="similarity">
    <text evidence="2">Belongs to the BPI/LBP/Plunc superfamily. BPI/LBP family.</text>
</comment>
<dbReference type="PANTHER" id="PTHR10504">
    <property type="entry name" value="BACTERICIDAL PERMEABILITY-INCREASING BPI PROTEIN-RELATED"/>
    <property type="match status" value="1"/>
</dbReference>
<reference evidence="11 12" key="2">
    <citation type="journal article" date="2023" name="Mol. Biol. Evol.">
        <title>Genomics of Secondarily Temperate Adaptation in the Only Non-Antarctic Icefish.</title>
        <authorList>
            <person name="Rivera-Colon A.G."/>
            <person name="Rayamajhi N."/>
            <person name="Minhas B.F."/>
            <person name="Madrigal G."/>
            <person name="Bilyk K.T."/>
            <person name="Yoon V."/>
            <person name="Hune M."/>
            <person name="Gregory S."/>
            <person name="Cheng C.H.C."/>
            <person name="Catchen J.M."/>
        </authorList>
    </citation>
    <scope>NUCLEOTIDE SEQUENCE [LARGE SCALE GENOMIC DNA]</scope>
    <source>
        <strain evidence="11">JMC-PN-2008</strain>
    </source>
</reference>
<keyword evidence="12" id="KW-1185">Reference proteome</keyword>
<dbReference type="PANTHER" id="PTHR10504:SF132">
    <property type="entry name" value="BACTERICIDAL PERMEABILITY-INCREASING PROTEIN"/>
    <property type="match status" value="1"/>
</dbReference>
<dbReference type="Pfam" id="PF02886">
    <property type="entry name" value="LBP_BPI_CETP_C"/>
    <property type="match status" value="1"/>
</dbReference>
<proteinExistence type="inferred from homology"/>
<dbReference type="InterPro" id="IPR030675">
    <property type="entry name" value="BPI/LBP"/>
</dbReference>
<dbReference type="GO" id="GO:0045087">
    <property type="term" value="P:innate immune response"/>
    <property type="evidence" value="ECO:0007669"/>
    <property type="project" value="UniProtKB-UniRule"/>
</dbReference>
<feature type="disulfide bond" evidence="6">
    <location>
        <begin position="147"/>
        <end position="186"/>
    </location>
</feature>
<keyword evidence="7" id="KW-0391">Immunity</keyword>
<keyword evidence="5 7" id="KW-0325">Glycoprotein</keyword>
<feature type="chain" id="PRO_5042888675" description="Bactericidal permeability-increasing protein" evidence="8">
    <location>
        <begin position="18"/>
        <end position="470"/>
    </location>
</feature>
<dbReference type="FunFam" id="3.15.20.10:FF:000001">
    <property type="entry name" value="Phospholipid transfer protein"/>
    <property type="match status" value="1"/>
</dbReference>
<gene>
    <name evidence="11" type="ORF">PBY51_000356</name>
</gene>
<feature type="signal peptide" evidence="8">
    <location>
        <begin position="1"/>
        <end position="17"/>
    </location>
</feature>
<feature type="domain" description="Lipid-binding serum glycoprotein C-terminal" evidence="10">
    <location>
        <begin position="258"/>
        <end position="460"/>
    </location>
</feature>
<organism evidence="11 12">
    <name type="scientific">Eleginops maclovinus</name>
    <name type="common">Patagonian blennie</name>
    <name type="synonym">Eleginus maclovinus</name>
    <dbReference type="NCBI Taxonomy" id="56733"/>
    <lineage>
        <taxon>Eukaryota</taxon>
        <taxon>Metazoa</taxon>
        <taxon>Chordata</taxon>
        <taxon>Craniata</taxon>
        <taxon>Vertebrata</taxon>
        <taxon>Euteleostomi</taxon>
        <taxon>Actinopterygii</taxon>
        <taxon>Neopterygii</taxon>
        <taxon>Teleostei</taxon>
        <taxon>Neoteleostei</taxon>
        <taxon>Acanthomorphata</taxon>
        <taxon>Eupercaria</taxon>
        <taxon>Perciformes</taxon>
        <taxon>Notothenioidei</taxon>
        <taxon>Eleginopidae</taxon>
        <taxon>Eleginops</taxon>
    </lineage>
</organism>
<evidence type="ECO:0000313" key="11">
    <source>
        <dbReference type="EMBL" id="KAK5863318.1"/>
    </source>
</evidence>
<dbReference type="InterPro" id="IPR032942">
    <property type="entry name" value="BPI/LBP/Plunc"/>
</dbReference>
<dbReference type="FunFam" id="3.15.10.10:FF:000001">
    <property type="entry name" value="phospholipid transfer protein-like"/>
    <property type="match status" value="1"/>
</dbReference>
<dbReference type="PIRSF" id="PIRSF002417">
    <property type="entry name" value="Lipid_binding_protein"/>
    <property type="match status" value="1"/>
</dbReference>
<dbReference type="GO" id="GO:0005615">
    <property type="term" value="C:extracellular space"/>
    <property type="evidence" value="ECO:0007669"/>
    <property type="project" value="UniProtKB-UniRule"/>
</dbReference>
<sequence length="470" mass="51214">MLPPVIVVLMLISFTCGENPAIQVTLTNKGLQYGKNLGAERVQEKLELITLPDITGEVLGIHYILTGITITKCDFPEPIVEFNQDYTGFTTSILGLSVALTGGWMTHFGIIHDGGSFNIAIFGVDVTSVVELGKTPDGHLSLTSVSCDAQVGDVNIQFQGGASWIFQPFVEHFKGRMRSEIRSSICSNVEESIVNLDYHLQTMEVSFNVGQDLGFDAHLTDIPVINESSMILGLQGEFYNIRTHQKPPFEVLPFTLPEQPDYMLSMGLSDSTVNSASYELYSAGRLQVLLTDSMIPPYIHTRLNTSSMGPYIPQLPKMFPGLLMNLQVYATEVPMFSFQPGVVVLGLQGDVKAVAIQPNDTQTPLFKLHVDSNFSGKVWVAAGIVKGSMTLQNLTLTLAASEVGPFETDKLQALVKLGVMAGLAKLNVELGKGLVLPRTRNIELVNTVLGVEEGFIAMCSDAQVFKDSFN</sequence>
<dbReference type="InterPro" id="IPR017943">
    <property type="entry name" value="Bactericidal_perm-incr_a/b_dom"/>
</dbReference>
<keyword evidence="3 7" id="KW-0964">Secreted</keyword>
<dbReference type="InterPro" id="IPR017942">
    <property type="entry name" value="Lipid-bd_serum_glycop_N"/>
</dbReference>
<dbReference type="SMART" id="SM00329">
    <property type="entry name" value="BPI2"/>
    <property type="match status" value="1"/>
</dbReference>
<comment type="caution">
    <text evidence="11">The sequence shown here is derived from an EMBL/GenBank/DDBJ whole genome shotgun (WGS) entry which is preliminary data.</text>
</comment>
<name>A0AAN8AQD2_ELEMC</name>
<dbReference type="AlphaFoldDB" id="A0AAN8AQD2"/>
<keyword evidence="4 6" id="KW-1015">Disulfide bond</keyword>
<dbReference type="EMBL" id="JAUZQC010000011">
    <property type="protein sequence ID" value="KAK5863318.1"/>
    <property type="molecule type" value="Genomic_DNA"/>
</dbReference>